<keyword evidence="3" id="KW-1185">Reference proteome</keyword>
<evidence type="ECO:0000256" key="1">
    <source>
        <dbReference type="SAM" id="MobiDB-lite"/>
    </source>
</evidence>
<gene>
    <name evidence="2" type="ORF">PC110_g20351</name>
</gene>
<feature type="compositionally biased region" description="Polar residues" evidence="1">
    <location>
        <begin position="320"/>
        <end position="341"/>
    </location>
</feature>
<sequence length="355" mass="37355">MDALAGGAAHTDGMGRVVVRRGVGRRRSQEGVARVVRPLLDHAAIAMDVHTGGVDYVAAAIATTERVAACSVQALRAVEEGQGASEHSNQRCKQFCAQEEGFRAASVVAAHTRREKGKASTGAPCNESRESAFGNKSVECMFKVDASLPGSRPDSPSESPTDIRSDTPKDSLSGMTHLPEYTTVPAEMGERRTSSEPPGMNLQPCGFHAPVQVAITQAAVVGYGSVSGQSSVFMAVPMPLHSHAATDPGQQNVVNWFARECRKARGTTRAGIDDQAYASWTAQGQQFRVPASRMLSFPQAVVMPAPGGPWLGASTERSHINATPRITVTSTGNLPSSSSATACGAPTRDDDTQEP</sequence>
<accession>A0A329REQ8</accession>
<evidence type="ECO:0000313" key="2">
    <source>
        <dbReference type="EMBL" id="RAW23213.1"/>
    </source>
</evidence>
<proteinExistence type="predicted"/>
<dbReference type="OrthoDB" id="10370987at2759"/>
<reference evidence="2 3" key="1">
    <citation type="submission" date="2018-01" db="EMBL/GenBank/DDBJ databases">
        <title>Draft genome of the strawberry crown rot pathogen Phytophthora cactorum.</title>
        <authorList>
            <person name="Armitage A.D."/>
            <person name="Lysoe E."/>
            <person name="Nellist C.F."/>
            <person name="Harrison R.J."/>
            <person name="Brurberg M.B."/>
        </authorList>
    </citation>
    <scope>NUCLEOTIDE SEQUENCE [LARGE SCALE GENOMIC DNA]</scope>
    <source>
        <strain evidence="2 3">10300</strain>
    </source>
</reference>
<feature type="region of interest" description="Disordered" evidence="1">
    <location>
        <begin position="313"/>
        <end position="355"/>
    </location>
</feature>
<evidence type="ECO:0000313" key="3">
    <source>
        <dbReference type="Proteomes" id="UP000251314"/>
    </source>
</evidence>
<dbReference type="EMBL" id="MJFZ01001107">
    <property type="protein sequence ID" value="RAW23213.1"/>
    <property type="molecule type" value="Genomic_DNA"/>
</dbReference>
<feature type="region of interest" description="Disordered" evidence="1">
    <location>
        <begin position="146"/>
        <end position="202"/>
    </location>
</feature>
<protein>
    <submittedName>
        <fullName evidence="2">Uncharacterized protein</fullName>
    </submittedName>
</protein>
<organism evidence="2 3">
    <name type="scientific">Phytophthora cactorum</name>
    <dbReference type="NCBI Taxonomy" id="29920"/>
    <lineage>
        <taxon>Eukaryota</taxon>
        <taxon>Sar</taxon>
        <taxon>Stramenopiles</taxon>
        <taxon>Oomycota</taxon>
        <taxon>Peronosporomycetes</taxon>
        <taxon>Peronosporales</taxon>
        <taxon>Peronosporaceae</taxon>
        <taxon>Phytophthora</taxon>
    </lineage>
</organism>
<dbReference type="VEuPathDB" id="FungiDB:PC110_g20351"/>
<name>A0A329REQ8_9STRA</name>
<dbReference type="Proteomes" id="UP000251314">
    <property type="component" value="Unassembled WGS sequence"/>
</dbReference>
<dbReference type="AlphaFoldDB" id="A0A329REQ8"/>
<comment type="caution">
    <text evidence="2">The sequence shown here is derived from an EMBL/GenBank/DDBJ whole genome shotgun (WGS) entry which is preliminary data.</text>
</comment>